<keyword evidence="4" id="KW-0347">Helicase</keyword>
<evidence type="ECO:0000313" key="9">
    <source>
        <dbReference type="Proteomes" id="UP001519460"/>
    </source>
</evidence>
<feature type="compositionally biased region" description="Polar residues" evidence="6">
    <location>
        <begin position="111"/>
        <end position="120"/>
    </location>
</feature>
<dbReference type="GO" id="GO:0005694">
    <property type="term" value="C:chromosome"/>
    <property type="evidence" value="ECO:0007669"/>
    <property type="project" value="UniProtKB-ARBA"/>
</dbReference>
<feature type="domain" description="RNB" evidence="7">
    <location>
        <begin position="524"/>
        <end position="889"/>
    </location>
</feature>
<evidence type="ECO:0000256" key="3">
    <source>
        <dbReference type="ARBA" id="ARBA00022801"/>
    </source>
</evidence>
<organism evidence="8 9">
    <name type="scientific">Batillaria attramentaria</name>
    <dbReference type="NCBI Taxonomy" id="370345"/>
    <lineage>
        <taxon>Eukaryota</taxon>
        <taxon>Metazoa</taxon>
        <taxon>Spiralia</taxon>
        <taxon>Lophotrochozoa</taxon>
        <taxon>Mollusca</taxon>
        <taxon>Gastropoda</taxon>
        <taxon>Caenogastropoda</taxon>
        <taxon>Sorbeoconcha</taxon>
        <taxon>Cerithioidea</taxon>
        <taxon>Batillariidae</taxon>
        <taxon>Batillaria</taxon>
    </lineage>
</organism>
<dbReference type="CDD" id="cd18808">
    <property type="entry name" value="SF1_C_Upf1"/>
    <property type="match status" value="1"/>
</dbReference>
<feature type="compositionally biased region" description="Basic and acidic residues" evidence="6">
    <location>
        <begin position="209"/>
        <end position="221"/>
    </location>
</feature>
<comment type="similarity">
    <text evidence="1">Belongs to the DNA2/NAM7 helicase family.</text>
</comment>
<dbReference type="Pfam" id="PF25049">
    <property type="entry name" value="OB_HELZ2"/>
    <property type="match status" value="1"/>
</dbReference>
<gene>
    <name evidence="8" type="ORF">BaRGS_00018228</name>
</gene>
<dbReference type="InterPro" id="IPR050534">
    <property type="entry name" value="Coronavir_polyprotein_1ab"/>
</dbReference>
<dbReference type="Pfam" id="PF13087">
    <property type="entry name" value="AAA_12"/>
    <property type="match status" value="1"/>
</dbReference>
<evidence type="ECO:0000256" key="2">
    <source>
        <dbReference type="ARBA" id="ARBA00022741"/>
    </source>
</evidence>
<name>A0ABD0KTB7_9CAEN</name>
<dbReference type="InterPro" id="IPR027417">
    <property type="entry name" value="P-loop_NTPase"/>
</dbReference>
<dbReference type="PROSITE" id="PS01175">
    <property type="entry name" value="RIBONUCLEASE_II"/>
    <property type="match status" value="1"/>
</dbReference>
<evidence type="ECO:0000256" key="6">
    <source>
        <dbReference type="SAM" id="MobiDB-lite"/>
    </source>
</evidence>
<dbReference type="InterPro" id="IPR001900">
    <property type="entry name" value="RNase_II/R"/>
</dbReference>
<protein>
    <recommendedName>
        <fullName evidence="7">RNB domain-containing protein</fullName>
    </recommendedName>
</protein>
<dbReference type="EMBL" id="JACVVK020000126">
    <property type="protein sequence ID" value="KAK7490442.1"/>
    <property type="molecule type" value="Genomic_DNA"/>
</dbReference>
<keyword evidence="9" id="KW-1185">Reference proteome</keyword>
<evidence type="ECO:0000259" key="7">
    <source>
        <dbReference type="SMART" id="SM00955"/>
    </source>
</evidence>
<dbReference type="InterPro" id="IPR041679">
    <property type="entry name" value="DNA2/NAM7-like_C"/>
</dbReference>
<dbReference type="Proteomes" id="UP001519460">
    <property type="component" value="Unassembled WGS sequence"/>
</dbReference>
<dbReference type="FunFam" id="3.40.50.300:FF:000326">
    <property type="entry name" value="P-loop containing nucleoside triphosphate hydrolase"/>
    <property type="match status" value="1"/>
</dbReference>
<dbReference type="PANTHER" id="PTHR43788:SF16">
    <property type="entry name" value="HELICASE WITH ZINC FINGER 2"/>
    <property type="match status" value="1"/>
</dbReference>
<comment type="caution">
    <text evidence="8">The sequence shown here is derived from an EMBL/GenBank/DDBJ whole genome shotgun (WGS) entry which is preliminary data.</text>
</comment>
<dbReference type="PANTHER" id="PTHR43788">
    <property type="entry name" value="DNA2/NAM7 HELICASE FAMILY MEMBER"/>
    <property type="match status" value="1"/>
</dbReference>
<dbReference type="Pfam" id="PF13086">
    <property type="entry name" value="AAA_11"/>
    <property type="match status" value="1"/>
</dbReference>
<dbReference type="SUPFAM" id="SSF52540">
    <property type="entry name" value="P-loop containing nucleoside triphosphate hydrolases"/>
    <property type="match status" value="1"/>
</dbReference>
<dbReference type="InterPro" id="IPR056787">
    <property type="entry name" value="OB_HELZ2"/>
</dbReference>
<dbReference type="GO" id="GO:0016787">
    <property type="term" value="F:hydrolase activity"/>
    <property type="evidence" value="ECO:0007669"/>
    <property type="project" value="UniProtKB-KW"/>
</dbReference>
<dbReference type="SMART" id="SM00955">
    <property type="entry name" value="RNB"/>
    <property type="match status" value="1"/>
</dbReference>
<evidence type="ECO:0000256" key="4">
    <source>
        <dbReference type="ARBA" id="ARBA00022806"/>
    </source>
</evidence>
<evidence type="ECO:0000256" key="1">
    <source>
        <dbReference type="ARBA" id="ARBA00007913"/>
    </source>
</evidence>
<dbReference type="InterPro" id="IPR012340">
    <property type="entry name" value="NA-bd_OB-fold"/>
</dbReference>
<dbReference type="InterPro" id="IPR041677">
    <property type="entry name" value="DNA2/NAM7_AAA_11"/>
</dbReference>
<dbReference type="Pfam" id="PF00773">
    <property type="entry name" value="RNB"/>
    <property type="match status" value="1"/>
</dbReference>
<dbReference type="Gene3D" id="3.40.50.300">
    <property type="entry name" value="P-loop containing nucleotide triphosphate hydrolases"/>
    <property type="match status" value="2"/>
</dbReference>
<dbReference type="InterPro" id="IPR047187">
    <property type="entry name" value="SF1_C_Upf1"/>
</dbReference>
<sequence>MNFDLDAHSKKLSWFSQNQDKEDDGHDHCDVPTTREQAKDEKDENAHLPVLRGEEGVAKDAKANGRCTKGHAMPSTGKAKAKASGGCGRSQQSRRKERSKKSKGKNHGSKQRTPSGTPSAIESPEPQASGESAPAQCKRTKNSKLGPATTNKPTDISSDSRAAPGNSTVPLASPKTSVTNNLGAAAEQVEEPQRTYRFNDCYAYSTREEESAIGDLSRELDLSSESEEENQPEEHDWFYKSTTSTSSTGVTVAISEEQIEKFNKEKGTDKEPFYKDLITDQATLLNLLRNRDKYKRCQLKIESSHRSVAKVLDAGSSISEIVLEGRSRCGQTYMDDEVVVEILDAPKERTDSKTKRKSGKADRTVYGQVVGLLWRVNHAETGTHVLYCTLSKEKAYLMKPLCKTVPTIHILNDTVRKKFPFSKDQVEIKEISSSGFLKRKEIFKVNPGKRDMYIFKVVLLTWGKGHVYPLGAVLEVYNSGGGCRGGIERLCCQYRIPRAYPQEVLTETTDLLENTRLHPEREGRKDLTHERVFTIDPPGSKDLDDALSVRRENSHCVVGVHIADVAAVVKEDSAIDQEARKRAVTFYPHLYRPRCMLPEPLSHGECSLLPDQNRLALSVCFTMDENGEETAEPYVVPTIIKSKRQLTYDEAQQVIVGEPSDDIEEDIKLLHNLASKLREKRRYKSVLFVPFDDPRIVNFDSISKSPQAHALVEEFMVRTNIYIAERLRHKFPEFMILRCHQAPTRHQLDEWLQKEGGVANLVMQLQGKMMTSGSPLSAEAASRHQSPDSEKVVVQRGIWEELSRCLEHGDFETARRLAFADDLHPLQCLVNKHWMDLMETAEYRCPHNLNPSEHRHFGLDVDCYTHFTSPIRRYADLHVHRLLHADLNGHVPSCTLDGVINLCREINSAKTRQNAFGKGCLSLKIADSLQRQPLVFRTFVDQVDSEQLTLMVPSLRAVSDSKQVVPFSILGVSSEPEIISNSNVRVEIEKKIYNEEGTCPQEFLADRKRVEQIEGRGSPLEINPHQLSVFLKLEDWQNIIMTLMMKNDESQEQPQQWTHVPQPVQRQCLDVSHITSERGGGSVSLSPCRYRLSFTPSQVIEVQMSADYRRGMLKPQVDLLQLTRNASVCTNHARDPLSAFSSTAVGSKRDQEYLTCADYVYAWIPLLEMEAVYQTRLTKTVTIEDVQITFKKNVDTGDITGNFTLGAKFCFDRCIDFSDMSREDREDEDKTRNTSEVPLHYLCIRYTTACSGHVVSRVTGSALPHAVDRKYTWIGHASVLGVKNKGGSSTSGTIHVSLRLNGNSPPPPKKLLRKGGDKVVVEILPKSDQILLEQLDSKHCEVARAIAVSGCEAPGLEKERVIFGSKEANCEVHVPNVDRELPRNNYMQQKAIQMALTHSVSLIQGPPGTGKTYTGIKLVYLFCKINRQLEAEGKGKKTVLFCGPSNKTIDYVAWLLQITLGKAECPKMVRMYGTAIESQDYPAPMGKLNSTRGRRNLKSDRKLKAVSLHHIIRGSKKPHAEEIARYEKMFDNHRKDPDNTGVESSQIKAYEKLLFSASVEELKNYEVVLTTCSVGGSPRFVEGMKGSVFQVIIDECAMSPEPHSLVPIIATKARQVVLIGDHKQLQPIVTCPAAGELGLDQSLFERLHGRDKFPRVFLSSQYRMHPEICQFPSDEFYDSHLLTERSSLWNVEPLPFWPDHPRVTFSGVKDKVPHLLVDVRGQEETLSVSTDESNEKSKHNAAEVEKVIKIVEFLRDTRHHVELKQIKVLTQYNAQRHKIEAELKQLYGDEIIRQHTVSTVISSQGGEWDYVILSTVRSLPSYKIEPHPTHGWCRQNLGFITNRNQVNVALTRARRGLIIVGNKELLSCDEVWGRLVERYENLHCVREDKEFPPRPVARGPIGHRHVRY</sequence>
<feature type="compositionally biased region" description="Basic and acidic residues" evidence="6">
    <location>
        <begin position="36"/>
        <end position="63"/>
    </location>
</feature>
<dbReference type="SUPFAM" id="SSF50249">
    <property type="entry name" value="Nucleic acid-binding proteins"/>
    <property type="match status" value="1"/>
</dbReference>
<keyword evidence="2" id="KW-0547">Nucleotide-binding</keyword>
<feature type="compositionally biased region" description="Acidic residues" evidence="6">
    <location>
        <begin position="222"/>
        <end position="231"/>
    </location>
</feature>
<feature type="region of interest" description="Disordered" evidence="6">
    <location>
        <begin position="209"/>
        <end position="242"/>
    </location>
</feature>
<dbReference type="GO" id="GO:0005524">
    <property type="term" value="F:ATP binding"/>
    <property type="evidence" value="ECO:0007669"/>
    <property type="project" value="UniProtKB-KW"/>
</dbReference>
<dbReference type="GO" id="GO:0004386">
    <property type="term" value="F:helicase activity"/>
    <property type="evidence" value="ECO:0007669"/>
    <property type="project" value="UniProtKB-KW"/>
</dbReference>
<feature type="compositionally biased region" description="Polar residues" evidence="6">
    <location>
        <begin position="148"/>
        <end position="182"/>
    </location>
</feature>
<keyword evidence="5" id="KW-0067">ATP-binding</keyword>
<dbReference type="InterPro" id="IPR022966">
    <property type="entry name" value="RNase_II/R_CS"/>
</dbReference>
<feature type="compositionally biased region" description="Basic residues" evidence="6">
    <location>
        <begin position="92"/>
        <end position="110"/>
    </location>
</feature>
<accession>A0ABD0KTB7</accession>
<evidence type="ECO:0000313" key="8">
    <source>
        <dbReference type="EMBL" id="KAK7490442.1"/>
    </source>
</evidence>
<reference evidence="8 9" key="1">
    <citation type="journal article" date="2023" name="Sci. Data">
        <title>Genome assembly of the Korean intertidal mud-creeper Batillaria attramentaria.</title>
        <authorList>
            <person name="Patra A.K."/>
            <person name="Ho P.T."/>
            <person name="Jun S."/>
            <person name="Lee S.J."/>
            <person name="Kim Y."/>
            <person name="Won Y.J."/>
        </authorList>
    </citation>
    <scope>NUCLEOTIDE SEQUENCE [LARGE SCALE GENOMIC DNA]</scope>
    <source>
        <strain evidence="8">Wonlab-2016</strain>
    </source>
</reference>
<feature type="region of interest" description="Disordered" evidence="6">
    <location>
        <begin position="14"/>
        <end position="197"/>
    </location>
</feature>
<keyword evidence="3" id="KW-0378">Hydrolase</keyword>
<feature type="compositionally biased region" description="Basic and acidic residues" evidence="6">
    <location>
        <begin position="19"/>
        <end position="30"/>
    </location>
</feature>
<evidence type="ECO:0000256" key="5">
    <source>
        <dbReference type="ARBA" id="ARBA00022840"/>
    </source>
</evidence>
<proteinExistence type="inferred from homology"/>